<keyword evidence="2" id="KW-1185">Reference proteome</keyword>
<dbReference type="HOGENOM" id="CLU_1907476_0_0_1"/>
<dbReference type="InParanoid" id="A0A0C3B9A4"/>
<organism evidence="1 2">
    <name type="scientific">Piloderma croceum (strain F 1598)</name>
    <dbReference type="NCBI Taxonomy" id="765440"/>
    <lineage>
        <taxon>Eukaryota</taxon>
        <taxon>Fungi</taxon>
        <taxon>Dikarya</taxon>
        <taxon>Basidiomycota</taxon>
        <taxon>Agaricomycotina</taxon>
        <taxon>Agaricomycetes</taxon>
        <taxon>Agaricomycetidae</taxon>
        <taxon>Atheliales</taxon>
        <taxon>Atheliaceae</taxon>
        <taxon>Piloderma</taxon>
    </lineage>
</organism>
<protein>
    <submittedName>
        <fullName evidence="1">Uncharacterized protein</fullName>
    </submittedName>
</protein>
<proteinExistence type="predicted"/>
<reference evidence="1 2" key="1">
    <citation type="submission" date="2014-04" db="EMBL/GenBank/DDBJ databases">
        <authorList>
            <consortium name="DOE Joint Genome Institute"/>
            <person name="Kuo A."/>
            <person name="Tarkka M."/>
            <person name="Buscot F."/>
            <person name="Kohler A."/>
            <person name="Nagy L.G."/>
            <person name="Floudas D."/>
            <person name="Copeland A."/>
            <person name="Barry K.W."/>
            <person name="Cichocki N."/>
            <person name="Veneault-Fourrey C."/>
            <person name="LaButti K."/>
            <person name="Lindquist E.A."/>
            <person name="Lipzen A."/>
            <person name="Lundell T."/>
            <person name="Morin E."/>
            <person name="Murat C."/>
            <person name="Sun H."/>
            <person name="Tunlid A."/>
            <person name="Henrissat B."/>
            <person name="Grigoriev I.V."/>
            <person name="Hibbett D.S."/>
            <person name="Martin F."/>
            <person name="Nordberg H.P."/>
            <person name="Cantor M.N."/>
            <person name="Hua S.X."/>
        </authorList>
    </citation>
    <scope>NUCLEOTIDE SEQUENCE [LARGE SCALE GENOMIC DNA]</scope>
    <source>
        <strain evidence="1 2">F 1598</strain>
    </source>
</reference>
<evidence type="ECO:0000313" key="2">
    <source>
        <dbReference type="Proteomes" id="UP000054166"/>
    </source>
</evidence>
<sequence>MADAARKSHVNMLTLPPTAHLVPYRKPTIRRLKVYGFLMNSDDAESRGKVLWNTPEALESLVNPIYLSFIKHMEQQCRAHWHTCLRPVNFEKEISMCITLADNIGDWKSPRNKELSPPRDVIDKLKLLLETDEEPKWYNYAC</sequence>
<name>A0A0C3B9A4_PILCF</name>
<evidence type="ECO:0000313" key="1">
    <source>
        <dbReference type="EMBL" id="KIM73912.1"/>
    </source>
</evidence>
<reference evidence="2" key="2">
    <citation type="submission" date="2015-01" db="EMBL/GenBank/DDBJ databases">
        <title>Evolutionary Origins and Diversification of the Mycorrhizal Mutualists.</title>
        <authorList>
            <consortium name="DOE Joint Genome Institute"/>
            <consortium name="Mycorrhizal Genomics Consortium"/>
            <person name="Kohler A."/>
            <person name="Kuo A."/>
            <person name="Nagy L.G."/>
            <person name="Floudas D."/>
            <person name="Copeland A."/>
            <person name="Barry K.W."/>
            <person name="Cichocki N."/>
            <person name="Veneault-Fourrey C."/>
            <person name="LaButti K."/>
            <person name="Lindquist E.A."/>
            <person name="Lipzen A."/>
            <person name="Lundell T."/>
            <person name="Morin E."/>
            <person name="Murat C."/>
            <person name="Riley R."/>
            <person name="Ohm R."/>
            <person name="Sun H."/>
            <person name="Tunlid A."/>
            <person name="Henrissat B."/>
            <person name="Grigoriev I.V."/>
            <person name="Hibbett D.S."/>
            <person name="Martin F."/>
        </authorList>
    </citation>
    <scope>NUCLEOTIDE SEQUENCE [LARGE SCALE GENOMIC DNA]</scope>
    <source>
        <strain evidence="2">F 1598</strain>
    </source>
</reference>
<dbReference type="EMBL" id="KN833070">
    <property type="protein sequence ID" value="KIM73912.1"/>
    <property type="molecule type" value="Genomic_DNA"/>
</dbReference>
<dbReference type="AlphaFoldDB" id="A0A0C3B9A4"/>
<dbReference type="Proteomes" id="UP000054166">
    <property type="component" value="Unassembled WGS sequence"/>
</dbReference>
<accession>A0A0C3B9A4</accession>
<gene>
    <name evidence="1" type="ORF">PILCRDRAFT_828655</name>
</gene>